<gene>
    <name evidence="2" type="ORF">DI569_14650</name>
</gene>
<dbReference type="Proteomes" id="UP000248597">
    <property type="component" value="Unassembled WGS sequence"/>
</dbReference>
<dbReference type="AlphaFoldDB" id="A0A2W5KXI6"/>
<sequence>MATITDLSANLITAAVALSALAIVSLVALRGWRDWIQLKREELAAGHGRNGDPQEAHVPHAGSRIEIADLKERLRKLEAIAAGVDL</sequence>
<name>A0A2W5KXI6_SPHMC</name>
<feature type="transmembrane region" description="Helical" evidence="1">
    <location>
        <begin position="12"/>
        <end position="32"/>
    </location>
</feature>
<keyword evidence="1" id="KW-0812">Transmembrane</keyword>
<keyword evidence="1" id="KW-0472">Membrane</keyword>
<proteinExistence type="predicted"/>
<protein>
    <submittedName>
        <fullName evidence="2">Uncharacterized protein</fullName>
    </submittedName>
</protein>
<evidence type="ECO:0000256" key="1">
    <source>
        <dbReference type="SAM" id="Phobius"/>
    </source>
</evidence>
<reference evidence="2 3" key="1">
    <citation type="submission" date="2017-08" db="EMBL/GenBank/DDBJ databases">
        <title>Infants hospitalized years apart are colonized by the same room-sourced microbial strains.</title>
        <authorList>
            <person name="Brooks B."/>
            <person name="Olm M.R."/>
            <person name="Firek B.A."/>
            <person name="Baker R."/>
            <person name="Thomas B.C."/>
            <person name="Morowitz M.J."/>
            <person name="Banfield J.F."/>
        </authorList>
    </citation>
    <scope>NUCLEOTIDE SEQUENCE [LARGE SCALE GENOMIC DNA]</scope>
    <source>
        <strain evidence="2">S2_005_003_R2_47</strain>
    </source>
</reference>
<organism evidence="2 3">
    <name type="scientific">Sphingopyxis macrogoltabida</name>
    <name type="common">Sphingomonas macrogoltabidus</name>
    <dbReference type="NCBI Taxonomy" id="33050"/>
    <lineage>
        <taxon>Bacteria</taxon>
        <taxon>Pseudomonadati</taxon>
        <taxon>Pseudomonadota</taxon>
        <taxon>Alphaproteobacteria</taxon>
        <taxon>Sphingomonadales</taxon>
        <taxon>Sphingomonadaceae</taxon>
        <taxon>Sphingopyxis</taxon>
    </lineage>
</organism>
<keyword evidence="1" id="KW-1133">Transmembrane helix</keyword>
<dbReference type="EMBL" id="QFPJ01000050">
    <property type="protein sequence ID" value="PZQ20684.1"/>
    <property type="molecule type" value="Genomic_DNA"/>
</dbReference>
<evidence type="ECO:0000313" key="3">
    <source>
        <dbReference type="Proteomes" id="UP000248597"/>
    </source>
</evidence>
<evidence type="ECO:0000313" key="2">
    <source>
        <dbReference type="EMBL" id="PZQ20684.1"/>
    </source>
</evidence>
<comment type="caution">
    <text evidence="2">The sequence shown here is derived from an EMBL/GenBank/DDBJ whole genome shotgun (WGS) entry which is preliminary data.</text>
</comment>
<accession>A0A2W5KXI6</accession>